<dbReference type="PANTHER" id="PTHR32125">
    <property type="entry name" value="2-C-METHYL-D-ERYTHRITOL 4-PHOSPHATE CYTIDYLYLTRANSFERASE, CHLOROPLASTIC"/>
    <property type="match status" value="1"/>
</dbReference>
<reference evidence="4" key="1">
    <citation type="submission" date="2019-11" db="EMBL/GenBank/DDBJ databases">
        <authorList>
            <person name="Li J."/>
        </authorList>
    </citation>
    <scope>NUCLEOTIDE SEQUENCE</scope>
    <source>
        <strain evidence="4">B6B</strain>
    </source>
</reference>
<dbReference type="AlphaFoldDB" id="A0A6A8D6Q9"/>
<dbReference type="PANTHER" id="PTHR32125:SF4">
    <property type="entry name" value="2-C-METHYL-D-ERYTHRITOL 4-PHOSPHATE CYTIDYLYLTRANSFERASE, CHLOROPLASTIC"/>
    <property type="match status" value="1"/>
</dbReference>
<dbReference type="GO" id="GO:0050518">
    <property type="term" value="F:2-C-methyl-D-erythritol 4-phosphate cytidylyltransferase activity"/>
    <property type="evidence" value="ECO:0007669"/>
    <property type="project" value="TreeGrafter"/>
</dbReference>
<dbReference type="SUPFAM" id="SSF53448">
    <property type="entry name" value="Nucleotide-diphospho-sugar transferases"/>
    <property type="match status" value="1"/>
</dbReference>
<dbReference type="Pfam" id="PF01128">
    <property type="entry name" value="IspD"/>
    <property type="match status" value="1"/>
</dbReference>
<proteinExistence type="predicted"/>
<keyword evidence="1 4" id="KW-0808">Transferase</keyword>
<dbReference type="OrthoDB" id="9806837at2"/>
<evidence type="ECO:0000256" key="1">
    <source>
        <dbReference type="ARBA" id="ARBA00022679"/>
    </source>
</evidence>
<organism evidence="4 5">
    <name type="scientific">Aquibacillus halophilus</name>
    <dbReference type="NCBI Taxonomy" id="930132"/>
    <lineage>
        <taxon>Bacteria</taxon>
        <taxon>Bacillati</taxon>
        <taxon>Bacillota</taxon>
        <taxon>Bacilli</taxon>
        <taxon>Bacillales</taxon>
        <taxon>Bacillaceae</taxon>
        <taxon>Aquibacillus</taxon>
    </lineage>
</organism>
<evidence type="ECO:0000313" key="5">
    <source>
        <dbReference type="Proteomes" id="UP000799092"/>
    </source>
</evidence>
<dbReference type="InterPro" id="IPR050088">
    <property type="entry name" value="IspD/TarI_cytidylyltransf_bact"/>
</dbReference>
<keyword evidence="2" id="KW-0548">Nucleotidyltransferase</keyword>
<dbReference type="EMBL" id="WJNG01000001">
    <property type="protein sequence ID" value="MRH41294.1"/>
    <property type="molecule type" value="Genomic_DNA"/>
</dbReference>
<evidence type="ECO:0000313" key="4">
    <source>
        <dbReference type="EMBL" id="MRH41294.1"/>
    </source>
</evidence>
<evidence type="ECO:0000256" key="2">
    <source>
        <dbReference type="ARBA" id="ARBA00022695"/>
    </source>
</evidence>
<evidence type="ECO:0000256" key="3">
    <source>
        <dbReference type="ARBA" id="ARBA00023229"/>
    </source>
</evidence>
<dbReference type="InterPro" id="IPR029044">
    <property type="entry name" value="Nucleotide-diphossugar_trans"/>
</dbReference>
<comment type="caution">
    <text evidence="4">The sequence shown here is derived from an EMBL/GenBank/DDBJ whole genome shotgun (WGS) entry which is preliminary data.</text>
</comment>
<dbReference type="InterPro" id="IPR034683">
    <property type="entry name" value="IspD/TarI"/>
</dbReference>
<keyword evidence="5" id="KW-1185">Reference proteome</keyword>
<gene>
    <name evidence="4" type="ORF">GH741_01235</name>
</gene>
<sequence>MSRKNRRGDLMSNVSCILLSGGIGARMKLATPKQFLLVGGKPILVHVLERIDTIKEIKEIIIPSPKEFIEKTEEIISNFGFSTTIHCIEGGATRQESAYKGLLEASNEQTVIHEAVRPFVTREEFVELIQNPDEAAIFGLDIPFTVLGGNDYIEENLERNYLINVQLPQKFPTAKLLIAHQHAELNGLSFTEDASLYFDFHKSKVKVLKGSEYNFKITNPIDRKLAEIIYTEYILGGDGNVYNV</sequence>
<accession>A0A6A8D6Q9</accession>
<protein>
    <submittedName>
        <fullName evidence="4">NTP transferase domain-containing protein</fullName>
    </submittedName>
</protein>
<keyword evidence="3" id="KW-0414">Isoprene biosynthesis</keyword>
<dbReference type="Gene3D" id="3.90.550.10">
    <property type="entry name" value="Spore Coat Polysaccharide Biosynthesis Protein SpsA, Chain A"/>
    <property type="match status" value="1"/>
</dbReference>
<name>A0A6A8D6Q9_9BACI</name>
<dbReference type="Proteomes" id="UP000799092">
    <property type="component" value="Unassembled WGS sequence"/>
</dbReference>
<dbReference type="GO" id="GO:0008299">
    <property type="term" value="P:isoprenoid biosynthetic process"/>
    <property type="evidence" value="ECO:0007669"/>
    <property type="project" value="UniProtKB-KW"/>
</dbReference>